<feature type="transmembrane region" description="Helical" evidence="2">
    <location>
        <begin position="377"/>
        <end position="404"/>
    </location>
</feature>
<name>A0A067PHE7_9AGAM</name>
<evidence type="ECO:0000256" key="1">
    <source>
        <dbReference type="SAM" id="MobiDB-lite"/>
    </source>
</evidence>
<dbReference type="OrthoDB" id="2564485at2759"/>
<proteinExistence type="predicted"/>
<sequence>MLDPGYAITRPYPWPRFGPIFLVVSCIVLIVLTLLNVAVTGYETVTVARSNKNVTQQMWWTPFIPRSLRATMACDSHLLNVGDTFTTNNGMFQWSVTGVSNSDYDEPFPDAGFEYSARPMSFCAPSRESNATSITADVTTAAVTAWLFFICDTGTGLVFEIQGTWKWQTSQPATDKQISPVSSIIYFIIEFILKFLAQDLLDAALIPPPPGIEAPLRIIATGGSYCPSLQNTDGEYLFQPNQAEALQCAQEPLHVNFSGGVFSSIYDSYKLNATGLDFTNTALRNFLKASVAAAEIDLGIYRNSSLYFDMEMFNATIEANPMPYALMNNTGMNISNAQYLRMAHYLAIPIDGAFQRPSIINVSYLCHELRIKSPLSFISSVFVGTISMFMAFRSFVLLIANILAKRYSEKANHCEGSLALEALEEGRSPVEGREVQAAVPSIEIIENDVMLEMETFHGRTGSEVTLSAQPATSHLSKDDGTVVYNTEGDSQSSELSTLLGETPEET</sequence>
<evidence type="ECO:0000256" key="2">
    <source>
        <dbReference type="SAM" id="Phobius"/>
    </source>
</evidence>
<reference evidence="4" key="1">
    <citation type="journal article" date="2014" name="Proc. Natl. Acad. Sci. U.S.A.">
        <title>Extensive sampling of basidiomycete genomes demonstrates inadequacy of the white-rot/brown-rot paradigm for wood decay fungi.</title>
        <authorList>
            <person name="Riley R."/>
            <person name="Salamov A.A."/>
            <person name="Brown D.W."/>
            <person name="Nagy L.G."/>
            <person name="Floudas D."/>
            <person name="Held B.W."/>
            <person name="Levasseur A."/>
            <person name="Lombard V."/>
            <person name="Morin E."/>
            <person name="Otillar R."/>
            <person name="Lindquist E.A."/>
            <person name="Sun H."/>
            <person name="LaButti K.M."/>
            <person name="Schmutz J."/>
            <person name="Jabbour D."/>
            <person name="Luo H."/>
            <person name="Baker S.E."/>
            <person name="Pisabarro A.G."/>
            <person name="Walton J.D."/>
            <person name="Blanchette R.A."/>
            <person name="Henrissat B."/>
            <person name="Martin F."/>
            <person name="Cullen D."/>
            <person name="Hibbett D.S."/>
            <person name="Grigoriev I.V."/>
        </authorList>
    </citation>
    <scope>NUCLEOTIDE SEQUENCE [LARGE SCALE GENOMIC DNA]</scope>
    <source>
        <strain evidence="4">MUCL 33604</strain>
    </source>
</reference>
<accession>A0A067PHE7</accession>
<evidence type="ECO:0000313" key="3">
    <source>
        <dbReference type="EMBL" id="KDQ54229.1"/>
    </source>
</evidence>
<gene>
    <name evidence="3" type="ORF">JAAARDRAFT_402709</name>
</gene>
<organism evidence="3 4">
    <name type="scientific">Jaapia argillacea MUCL 33604</name>
    <dbReference type="NCBI Taxonomy" id="933084"/>
    <lineage>
        <taxon>Eukaryota</taxon>
        <taxon>Fungi</taxon>
        <taxon>Dikarya</taxon>
        <taxon>Basidiomycota</taxon>
        <taxon>Agaricomycotina</taxon>
        <taxon>Agaricomycetes</taxon>
        <taxon>Agaricomycetidae</taxon>
        <taxon>Jaapiales</taxon>
        <taxon>Jaapiaceae</taxon>
        <taxon>Jaapia</taxon>
    </lineage>
</organism>
<protein>
    <submittedName>
        <fullName evidence="3">Uncharacterized protein</fullName>
    </submittedName>
</protein>
<dbReference type="STRING" id="933084.A0A067PHE7"/>
<keyword evidence="2" id="KW-0812">Transmembrane</keyword>
<feature type="compositionally biased region" description="Polar residues" evidence="1">
    <location>
        <begin position="483"/>
        <end position="496"/>
    </location>
</feature>
<feature type="transmembrane region" description="Helical" evidence="2">
    <location>
        <begin position="20"/>
        <end position="42"/>
    </location>
</feature>
<keyword evidence="4" id="KW-1185">Reference proteome</keyword>
<feature type="region of interest" description="Disordered" evidence="1">
    <location>
        <begin position="467"/>
        <end position="506"/>
    </location>
</feature>
<dbReference type="Proteomes" id="UP000027265">
    <property type="component" value="Unassembled WGS sequence"/>
</dbReference>
<evidence type="ECO:0000313" key="4">
    <source>
        <dbReference type="Proteomes" id="UP000027265"/>
    </source>
</evidence>
<dbReference type="AlphaFoldDB" id="A0A067PHE7"/>
<keyword evidence="2" id="KW-0472">Membrane</keyword>
<keyword evidence="2" id="KW-1133">Transmembrane helix</keyword>
<dbReference type="InParanoid" id="A0A067PHE7"/>
<dbReference type="HOGENOM" id="CLU_033918_1_0_1"/>
<dbReference type="EMBL" id="KL197729">
    <property type="protein sequence ID" value="KDQ54229.1"/>
    <property type="molecule type" value="Genomic_DNA"/>
</dbReference>